<sequence length="71" mass="8149">MYVSIAHVFRFEMMHIPHQRASTCIRHCINFRSGEAANKQAENRAPNQRQRPQARDKAGKSTAPLAAFREL</sequence>
<dbReference type="WBParaSite" id="ALUE_0000730801-mRNA-1">
    <property type="protein sequence ID" value="ALUE_0000730801-mRNA-1"/>
    <property type="gene ID" value="ALUE_0000730801"/>
</dbReference>
<feature type="region of interest" description="Disordered" evidence="1">
    <location>
        <begin position="37"/>
        <end position="71"/>
    </location>
</feature>
<keyword evidence="2" id="KW-1185">Reference proteome</keyword>
<evidence type="ECO:0000313" key="3">
    <source>
        <dbReference type="WBParaSite" id="ALUE_0000730801-mRNA-1"/>
    </source>
</evidence>
<proteinExistence type="predicted"/>
<evidence type="ECO:0000313" key="2">
    <source>
        <dbReference type="Proteomes" id="UP000036681"/>
    </source>
</evidence>
<accession>A0A0M3HW50</accession>
<evidence type="ECO:0000256" key="1">
    <source>
        <dbReference type="SAM" id="MobiDB-lite"/>
    </source>
</evidence>
<protein>
    <submittedName>
        <fullName evidence="3">Conserved domain protein</fullName>
    </submittedName>
</protein>
<organism evidence="2 3">
    <name type="scientific">Ascaris lumbricoides</name>
    <name type="common">Giant roundworm</name>
    <dbReference type="NCBI Taxonomy" id="6252"/>
    <lineage>
        <taxon>Eukaryota</taxon>
        <taxon>Metazoa</taxon>
        <taxon>Ecdysozoa</taxon>
        <taxon>Nematoda</taxon>
        <taxon>Chromadorea</taxon>
        <taxon>Rhabditida</taxon>
        <taxon>Spirurina</taxon>
        <taxon>Ascaridomorpha</taxon>
        <taxon>Ascaridoidea</taxon>
        <taxon>Ascarididae</taxon>
        <taxon>Ascaris</taxon>
    </lineage>
</organism>
<dbReference type="AlphaFoldDB" id="A0A0M3HW50"/>
<name>A0A0M3HW50_ASCLU</name>
<dbReference type="Proteomes" id="UP000036681">
    <property type="component" value="Unplaced"/>
</dbReference>
<reference evidence="3" key="1">
    <citation type="submission" date="2016-05" db="UniProtKB">
        <authorList>
            <consortium name="WormBaseParasite"/>
        </authorList>
    </citation>
    <scope>IDENTIFICATION</scope>
</reference>